<accession>A0A1G9J6W7</accession>
<dbReference type="InterPro" id="IPR045006">
    <property type="entry name" value="CHLI-like"/>
</dbReference>
<reference evidence="5 6" key="1">
    <citation type="submission" date="2016-10" db="EMBL/GenBank/DDBJ databases">
        <authorList>
            <person name="de Groot N.N."/>
        </authorList>
    </citation>
    <scope>NUCLEOTIDE SEQUENCE [LARGE SCALE GENOMIC DNA]</scope>
    <source>
        <strain evidence="5 6">CGMCC 1.9159</strain>
    </source>
</reference>
<evidence type="ECO:0000256" key="2">
    <source>
        <dbReference type="ARBA" id="ARBA00022741"/>
    </source>
</evidence>
<dbReference type="GO" id="GO:0005524">
    <property type="term" value="F:ATP binding"/>
    <property type="evidence" value="ECO:0007669"/>
    <property type="project" value="UniProtKB-KW"/>
</dbReference>
<dbReference type="Gene3D" id="3.30.230.10">
    <property type="match status" value="1"/>
</dbReference>
<dbReference type="GO" id="GO:0003677">
    <property type="term" value="F:DNA binding"/>
    <property type="evidence" value="ECO:0007669"/>
    <property type="project" value="InterPro"/>
</dbReference>
<dbReference type="InterPro" id="IPR000523">
    <property type="entry name" value="Mg_chelatse_chII-like_cat_dom"/>
</dbReference>
<evidence type="ECO:0000259" key="4">
    <source>
        <dbReference type="PROSITE" id="PS50051"/>
    </source>
</evidence>
<dbReference type="SUPFAM" id="SSF52540">
    <property type="entry name" value="P-loop containing nucleoside triphosphate hydrolases"/>
    <property type="match status" value="1"/>
</dbReference>
<feature type="domain" description="MCM C-terminal AAA(+) ATPase" evidence="4">
    <location>
        <begin position="290"/>
        <end position="389"/>
    </location>
</feature>
<comment type="similarity">
    <text evidence="1">Belongs to the Mg-chelatase subunits D/I family. ComM subfamily.</text>
</comment>
<dbReference type="STRING" id="686624.SAMN04488242_1073"/>
<proteinExistence type="inferred from homology"/>
<dbReference type="Pfam" id="PF01078">
    <property type="entry name" value="Mg_chelatase"/>
    <property type="match status" value="1"/>
</dbReference>
<evidence type="ECO:0000313" key="6">
    <source>
        <dbReference type="Proteomes" id="UP000199475"/>
    </source>
</evidence>
<name>A0A1G9J6W7_9ACTN</name>
<dbReference type="RefSeq" id="WP_218118356.1">
    <property type="nucleotide sequence ID" value="NZ_FNGP01000002.1"/>
</dbReference>
<dbReference type="PANTHER" id="PTHR32039:SF7">
    <property type="entry name" value="COMPETENCE PROTEIN COMM"/>
    <property type="match status" value="1"/>
</dbReference>
<keyword evidence="3" id="KW-0067">ATP-binding</keyword>
<gene>
    <name evidence="5" type="ORF">SAMN04488242_1073</name>
</gene>
<dbReference type="Gene3D" id="3.40.50.300">
    <property type="entry name" value="P-loop containing nucleotide triphosphate hydrolases"/>
    <property type="match status" value="1"/>
</dbReference>
<dbReference type="InterPro" id="IPR014721">
    <property type="entry name" value="Ribsml_uS5_D2-typ_fold_subgr"/>
</dbReference>
<dbReference type="Pfam" id="PF13541">
    <property type="entry name" value="ChlI"/>
    <property type="match status" value="1"/>
</dbReference>
<sequence length="509" mass="54095">MSATAWCIALQGLEGTKVEVEAATSMNLPKTVFVGLPDTALNEAKERVKHGVKSSGMKWPDGVVTINLSPGSVPKYGTHYDLAIAVAAMSVEATNEVRTEQLPRMVMFGELGLDGRIRPVSGIVPLLLAASKHGFSTAIVPAAQLGEAELVPGMATWGAEHLLEVLRILAGHPTSHRADAPAAGETSPGMLRDLADVQGNEDGKFALEVAAAGRHHLFLHGPPGVGKTMLASRLTSILPDLTPDEAIEVSAIHSLAGRSLTDGLITRPPYQDPHHTASRQSIVGGGGREIRPGAISLAHRGVLFLDEGPEFGQKTLESLRVPLENGSVSIGRAMSQVTFPARFQLVLAANPCPCGFSGVVGKECMCPPFRVRQYQDRLSGPILDRVDIMHSMPALNRFLAIDEVPRESSATVLARVVEARDRQRRRLRGSPWSTNSEVPGSYLRKALPVPADLGPVNRALARGTLSPRGVDKVLRVAWTLADLAGKDTVGAVELGAAMQLRLGETARAA</sequence>
<organism evidence="5 6">
    <name type="scientific">Tessaracoccus oleiagri</name>
    <dbReference type="NCBI Taxonomy" id="686624"/>
    <lineage>
        <taxon>Bacteria</taxon>
        <taxon>Bacillati</taxon>
        <taxon>Actinomycetota</taxon>
        <taxon>Actinomycetes</taxon>
        <taxon>Propionibacteriales</taxon>
        <taxon>Propionibacteriaceae</taxon>
        <taxon>Tessaracoccus</taxon>
    </lineage>
</organism>
<dbReference type="Pfam" id="PF13335">
    <property type="entry name" value="Mg_chelatase_C"/>
    <property type="match status" value="1"/>
</dbReference>
<evidence type="ECO:0000313" key="5">
    <source>
        <dbReference type="EMBL" id="SDL33260.1"/>
    </source>
</evidence>
<keyword evidence="2" id="KW-0547">Nucleotide-binding</keyword>
<dbReference type="InterPro" id="IPR003593">
    <property type="entry name" value="AAA+_ATPase"/>
</dbReference>
<evidence type="ECO:0000256" key="1">
    <source>
        <dbReference type="ARBA" id="ARBA00006354"/>
    </source>
</evidence>
<dbReference type="NCBIfam" id="TIGR00368">
    <property type="entry name" value="YifB family Mg chelatase-like AAA ATPase"/>
    <property type="match status" value="1"/>
</dbReference>
<dbReference type="SMART" id="SM00382">
    <property type="entry name" value="AAA"/>
    <property type="match status" value="1"/>
</dbReference>
<evidence type="ECO:0000256" key="3">
    <source>
        <dbReference type="ARBA" id="ARBA00022840"/>
    </source>
</evidence>
<dbReference type="InterPro" id="IPR020568">
    <property type="entry name" value="Ribosomal_Su5_D2-typ_SF"/>
</dbReference>
<dbReference type="EMBL" id="FNGP01000002">
    <property type="protein sequence ID" value="SDL33260.1"/>
    <property type="molecule type" value="Genomic_DNA"/>
</dbReference>
<dbReference type="PROSITE" id="PS50051">
    <property type="entry name" value="MCM_2"/>
    <property type="match status" value="1"/>
</dbReference>
<dbReference type="SUPFAM" id="SSF54211">
    <property type="entry name" value="Ribosomal protein S5 domain 2-like"/>
    <property type="match status" value="1"/>
</dbReference>
<protein>
    <submittedName>
        <fullName evidence="5">Magnesium chelatase family protein</fullName>
    </submittedName>
</protein>
<dbReference type="PANTHER" id="PTHR32039">
    <property type="entry name" value="MAGNESIUM-CHELATASE SUBUNIT CHLI"/>
    <property type="match status" value="1"/>
</dbReference>
<dbReference type="AlphaFoldDB" id="A0A1G9J6W7"/>
<dbReference type="InterPro" id="IPR001208">
    <property type="entry name" value="MCM_dom"/>
</dbReference>
<dbReference type="InterPro" id="IPR027417">
    <property type="entry name" value="P-loop_NTPase"/>
</dbReference>
<dbReference type="PRINTS" id="PR01657">
    <property type="entry name" value="MCMFAMILY"/>
</dbReference>
<dbReference type="InterPro" id="IPR025158">
    <property type="entry name" value="Mg_chelat-rel_C"/>
</dbReference>
<dbReference type="InterPro" id="IPR004482">
    <property type="entry name" value="Mg_chelat-rel"/>
</dbReference>
<dbReference type="Proteomes" id="UP000199475">
    <property type="component" value="Unassembled WGS sequence"/>
</dbReference>
<keyword evidence="6" id="KW-1185">Reference proteome</keyword>